<evidence type="ECO:0000313" key="11">
    <source>
        <dbReference type="Proteomes" id="UP001189429"/>
    </source>
</evidence>
<keyword evidence="3 8" id="KW-0812">Transmembrane</keyword>
<dbReference type="PANTHER" id="PTHR45689">
    <property type="entry name" value="I[[H]] CHANNEL, ISOFORM E"/>
    <property type="match status" value="1"/>
</dbReference>
<dbReference type="SUPFAM" id="SSF81324">
    <property type="entry name" value="Voltage-gated potassium channels"/>
    <property type="match status" value="1"/>
</dbReference>
<evidence type="ECO:0000256" key="6">
    <source>
        <dbReference type="ARBA" id="ARBA00023136"/>
    </source>
</evidence>
<dbReference type="PROSITE" id="PS50042">
    <property type="entry name" value="CNMP_BINDING_3"/>
    <property type="match status" value="1"/>
</dbReference>
<dbReference type="EMBL" id="CAUYUJ010015949">
    <property type="protein sequence ID" value="CAK0860120.1"/>
    <property type="molecule type" value="Genomic_DNA"/>
</dbReference>
<keyword evidence="11" id="KW-1185">Reference proteome</keyword>
<comment type="caution">
    <text evidence="10">The sequence shown here is derived from an EMBL/GenBank/DDBJ whole genome shotgun (WGS) entry which is preliminary data.</text>
</comment>
<evidence type="ECO:0000256" key="5">
    <source>
        <dbReference type="ARBA" id="ARBA00023065"/>
    </source>
</evidence>
<dbReference type="InterPro" id="IPR014710">
    <property type="entry name" value="RmlC-like_jellyroll"/>
</dbReference>
<evidence type="ECO:0000256" key="4">
    <source>
        <dbReference type="ARBA" id="ARBA00022989"/>
    </source>
</evidence>
<keyword evidence="6 8" id="KW-0472">Membrane</keyword>
<feature type="domain" description="Cyclic nucleotide-binding" evidence="9">
    <location>
        <begin position="560"/>
        <end position="677"/>
    </location>
</feature>
<sequence length="807" mass="90099">MAVMQPTDVAFETHLEFLTRALDLQTSLVRSALDLHPSASLVDFREAAEDAISKFNFAIGDLRSDLNSVATALASSGEPPTGTVEAQSSRSCLRPRAASTIGLPAKRASIDSEPESLPSGDASHLRNVSYARAETDTDRVPQRKSSRKMTPDSEIVGAVSPDSVVAKSTTEARVSYSRKAKKANEAPCINGVLNPDWPVRLAWDMLVILLVLCDSVVIPVQLAEFRTSPGFDDVWLCTTVSIFFCDLVLNFWTGYQGDMKQGQEKQLVTSKAMIAIHYLRGWFWIDFLSTVPWNVIAGALKPKSEKNTTSDGLKLAKVVKLMRLLRLMRMLRLCKIGVIWERLEARIGSITALNVVSMVKVLGIWTAICHWGACIWWMVGKRDSLVMLLTFQDNDPEALHWTELPRVHSPYDGFGQWAWVDRPVSEQYVFCFYWVLGVMRTMPAEVTPVNLTERLFVLVFMFFAVMAFAVNVARITQAWFKFSARKDAFKEEMVHVRAHLRSISCDYKLQQRTQAYLNHLFEKRKLHAKDEMSLLSVLPEGLKRKLNEAHRIHFIVMIPRVRELSEAVLRRVCHATEVLDYLPGDKVTEKNKDAEAAYVVMRGGVEVYVPTMLKRSLSKLSKLSDFSNLSARSDALTVVDDHCLFELGEKTPSRNTVLAVECSELLRVDRKGFQEIVLAHGPSAELLRRRRVSELSACTSVSSFAAGTPIVDEPTRKSPHGPAVERFLSSNSFAQDLRGGPLSPNAEPTLAGASLARIPLDDEEQEGGVGGMRQVESLRPSMSRRLYGLGSFREWQHVSAGQLEAVG</sequence>
<dbReference type="InterPro" id="IPR051413">
    <property type="entry name" value="K/Na_HCN_channel"/>
</dbReference>
<dbReference type="Gene3D" id="1.10.287.70">
    <property type="match status" value="1"/>
</dbReference>
<proteinExistence type="predicted"/>
<dbReference type="Proteomes" id="UP001189429">
    <property type="component" value="Unassembled WGS sequence"/>
</dbReference>
<evidence type="ECO:0000256" key="2">
    <source>
        <dbReference type="ARBA" id="ARBA00022448"/>
    </source>
</evidence>
<evidence type="ECO:0000313" key="10">
    <source>
        <dbReference type="EMBL" id="CAK0860120.1"/>
    </source>
</evidence>
<evidence type="ECO:0000259" key="9">
    <source>
        <dbReference type="PROSITE" id="PS50042"/>
    </source>
</evidence>
<organism evidence="10 11">
    <name type="scientific">Prorocentrum cordatum</name>
    <dbReference type="NCBI Taxonomy" id="2364126"/>
    <lineage>
        <taxon>Eukaryota</taxon>
        <taxon>Sar</taxon>
        <taxon>Alveolata</taxon>
        <taxon>Dinophyceae</taxon>
        <taxon>Prorocentrales</taxon>
        <taxon>Prorocentraceae</taxon>
        <taxon>Prorocentrum</taxon>
    </lineage>
</organism>
<comment type="subcellular location">
    <subcellularLocation>
        <location evidence="1">Membrane</location>
        <topology evidence="1">Multi-pass membrane protein</topology>
    </subcellularLocation>
</comment>
<dbReference type="InterPro" id="IPR000595">
    <property type="entry name" value="cNMP-bd_dom"/>
</dbReference>
<feature type="transmembrane region" description="Helical" evidence="8">
    <location>
        <begin position="352"/>
        <end position="379"/>
    </location>
</feature>
<accession>A0ABN9ULT4</accession>
<reference evidence="10" key="1">
    <citation type="submission" date="2023-10" db="EMBL/GenBank/DDBJ databases">
        <authorList>
            <person name="Chen Y."/>
            <person name="Shah S."/>
            <person name="Dougan E. K."/>
            <person name="Thang M."/>
            <person name="Chan C."/>
        </authorList>
    </citation>
    <scope>NUCLEOTIDE SEQUENCE [LARGE SCALE GENOMIC DNA]</scope>
</reference>
<feature type="transmembrane region" description="Helical" evidence="8">
    <location>
        <begin position="455"/>
        <end position="476"/>
    </location>
</feature>
<keyword evidence="2" id="KW-0813">Transport</keyword>
<keyword evidence="4 8" id="KW-1133">Transmembrane helix</keyword>
<name>A0ABN9ULT4_9DINO</name>
<dbReference type="PANTHER" id="PTHR45689:SF5">
    <property type="entry name" value="I[[H]] CHANNEL, ISOFORM E"/>
    <property type="match status" value="1"/>
</dbReference>
<gene>
    <name evidence="10" type="ORF">PCOR1329_LOCUS49182</name>
</gene>
<evidence type="ECO:0000256" key="7">
    <source>
        <dbReference type="SAM" id="MobiDB-lite"/>
    </source>
</evidence>
<evidence type="ECO:0000256" key="3">
    <source>
        <dbReference type="ARBA" id="ARBA00022692"/>
    </source>
</evidence>
<evidence type="ECO:0000256" key="1">
    <source>
        <dbReference type="ARBA" id="ARBA00004141"/>
    </source>
</evidence>
<dbReference type="Gene3D" id="2.60.120.10">
    <property type="entry name" value="Jelly Rolls"/>
    <property type="match status" value="1"/>
</dbReference>
<dbReference type="InterPro" id="IPR005821">
    <property type="entry name" value="Ion_trans_dom"/>
</dbReference>
<evidence type="ECO:0000256" key="8">
    <source>
        <dbReference type="SAM" id="Phobius"/>
    </source>
</evidence>
<dbReference type="SUPFAM" id="SSF51206">
    <property type="entry name" value="cAMP-binding domain-like"/>
    <property type="match status" value="1"/>
</dbReference>
<dbReference type="InterPro" id="IPR018490">
    <property type="entry name" value="cNMP-bd_dom_sf"/>
</dbReference>
<keyword evidence="5" id="KW-0406">Ion transport</keyword>
<protein>
    <recommendedName>
        <fullName evidence="9">Cyclic nucleotide-binding domain-containing protein</fullName>
    </recommendedName>
</protein>
<dbReference type="Pfam" id="PF00520">
    <property type="entry name" value="Ion_trans"/>
    <property type="match status" value="1"/>
</dbReference>
<feature type="region of interest" description="Disordered" evidence="7">
    <location>
        <begin position="103"/>
        <end position="153"/>
    </location>
</feature>